<dbReference type="PANTHER" id="PTHR30336">
    <property type="entry name" value="INNER MEMBRANE PROTEIN, PROBABLE PERMEASE"/>
    <property type="match status" value="1"/>
</dbReference>
<proteinExistence type="predicted"/>
<gene>
    <name evidence="2" type="ORF">J2Z37_002769</name>
</gene>
<dbReference type="InterPro" id="IPR003848">
    <property type="entry name" value="DUF218"/>
</dbReference>
<dbReference type="Proteomes" id="UP001519343">
    <property type="component" value="Unassembled WGS sequence"/>
</dbReference>
<comment type="caution">
    <text evidence="2">The sequence shown here is derived from an EMBL/GenBank/DDBJ whole genome shotgun (WGS) entry which is preliminary data.</text>
</comment>
<evidence type="ECO:0000259" key="1">
    <source>
        <dbReference type="Pfam" id="PF02698"/>
    </source>
</evidence>
<dbReference type="InterPro" id="IPR014729">
    <property type="entry name" value="Rossmann-like_a/b/a_fold"/>
</dbReference>
<dbReference type="CDD" id="cd06259">
    <property type="entry name" value="YdcF-like"/>
    <property type="match status" value="1"/>
</dbReference>
<reference evidence="2 3" key="1">
    <citation type="submission" date="2021-03" db="EMBL/GenBank/DDBJ databases">
        <title>Genomic Encyclopedia of Type Strains, Phase IV (KMG-IV): sequencing the most valuable type-strain genomes for metagenomic binning, comparative biology and taxonomic classification.</title>
        <authorList>
            <person name="Goeker M."/>
        </authorList>
    </citation>
    <scope>NUCLEOTIDE SEQUENCE [LARGE SCALE GENOMIC DNA]</scope>
    <source>
        <strain evidence="2 3">DSM 24738</strain>
    </source>
</reference>
<organism evidence="2 3">
    <name type="scientific">Ammoniphilus resinae</name>
    <dbReference type="NCBI Taxonomy" id="861532"/>
    <lineage>
        <taxon>Bacteria</taxon>
        <taxon>Bacillati</taxon>
        <taxon>Bacillota</taxon>
        <taxon>Bacilli</taxon>
        <taxon>Bacillales</taxon>
        <taxon>Paenibacillaceae</taxon>
        <taxon>Aneurinibacillus group</taxon>
        <taxon>Ammoniphilus</taxon>
    </lineage>
</organism>
<evidence type="ECO:0000313" key="3">
    <source>
        <dbReference type="Proteomes" id="UP001519343"/>
    </source>
</evidence>
<keyword evidence="3" id="KW-1185">Reference proteome</keyword>
<dbReference type="EMBL" id="JAGGKT010000008">
    <property type="protein sequence ID" value="MBP1932758.1"/>
    <property type="molecule type" value="Genomic_DNA"/>
</dbReference>
<dbReference type="PANTHER" id="PTHR30336:SF4">
    <property type="entry name" value="ENVELOPE BIOGENESIS FACTOR ELYC"/>
    <property type="match status" value="1"/>
</dbReference>
<dbReference type="Gene3D" id="3.40.50.620">
    <property type="entry name" value="HUPs"/>
    <property type="match status" value="1"/>
</dbReference>
<evidence type="ECO:0000313" key="2">
    <source>
        <dbReference type="EMBL" id="MBP1932758.1"/>
    </source>
</evidence>
<name>A0ABS4GR54_9BACL</name>
<sequence length="201" mass="23334">MMMKKWSVKLLLVFLLSGLVWTFYTQWLIYSVEQQQPSKSDVGIVLGASLWDNYPSPGLQERLNKAYDLYMEGYFSDVIVSGGLDYNGSTITEAEGMKRYLVSKGIPVEHIFIEDQARSTYQNLLFSQAIMSENDWEKALIITHEFHGARSQDIADFLDYRDPIVTTVKSEVLWMPWHKARETLAFTKWYLEKALIQLQDL</sequence>
<dbReference type="Pfam" id="PF02698">
    <property type="entry name" value="DUF218"/>
    <property type="match status" value="1"/>
</dbReference>
<accession>A0ABS4GR54</accession>
<feature type="domain" description="DUF218" evidence="1">
    <location>
        <begin position="41"/>
        <end position="176"/>
    </location>
</feature>
<dbReference type="InterPro" id="IPR051599">
    <property type="entry name" value="Cell_Envelope_Assoc"/>
</dbReference>
<protein>
    <submittedName>
        <fullName evidence="2">Uncharacterized SAM-binding protein YcdF (DUF218 family)</fullName>
    </submittedName>
</protein>